<dbReference type="InterPro" id="IPR007599">
    <property type="entry name" value="DER1"/>
</dbReference>
<keyword evidence="9" id="KW-1185">Reference proteome</keyword>
<evidence type="ECO:0000256" key="2">
    <source>
        <dbReference type="ARBA" id="ARBA00008917"/>
    </source>
</evidence>
<comment type="caution">
    <text evidence="8">The sequence shown here is derived from an EMBL/GenBank/DDBJ whole genome shotgun (WGS) entry which is preliminary data.</text>
</comment>
<comment type="function">
    <text evidence="7">May be involved in the degradation of misfolded endoplasmic reticulum (ER) luminal proteins.</text>
</comment>
<feature type="transmembrane region" description="Helical" evidence="7">
    <location>
        <begin position="20"/>
        <end position="43"/>
    </location>
</feature>
<organism evidence="8 9">
    <name type="scientific">Smittium simulii</name>
    <dbReference type="NCBI Taxonomy" id="133385"/>
    <lineage>
        <taxon>Eukaryota</taxon>
        <taxon>Fungi</taxon>
        <taxon>Fungi incertae sedis</taxon>
        <taxon>Zoopagomycota</taxon>
        <taxon>Kickxellomycotina</taxon>
        <taxon>Harpellomycetes</taxon>
        <taxon>Harpellales</taxon>
        <taxon>Legeriomycetaceae</taxon>
        <taxon>Smittium</taxon>
    </lineage>
</organism>
<dbReference type="STRING" id="133385.A0A2T9YU98"/>
<evidence type="ECO:0000256" key="5">
    <source>
        <dbReference type="ARBA" id="ARBA00022989"/>
    </source>
</evidence>
<sequence>MSDASNSSPGLYKLFIDTPIITRSLLLSVATVTLGSIFMNVSYSYLSLNWGLVIYRFEDSLTLETTIFKNRAADYAWFLTFCSGITLVLCYLNPAFLLVKSVIMAVIEIWTLYNSDKIVSLLGIVKMKAQYFPYVMLGIEFFSDGGRMPYAMIYGYGAARLYYYLTVEYPQHGGTRNFVQTPQFYYRIFGNTAQSEIEDSSYKVYAPTGKTLNTSKASAGYSSGMNSNSHFWGKGKKLS</sequence>
<evidence type="ECO:0000256" key="1">
    <source>
        <dbReference type="ARBA" id="ARBA00004477"/>
    </source>
</evidence>
<keyword evidence="3 7" id="KW-0812">Transmembrane</keyword>
<evidence type="ECO:0000256" key="6">
    <source>
        <dbReference type="ARBA" id="ARBA00023136"/>
    </source>
</evidence>
<evidence type="ECO:0000313" key="8">
    <source>
        <dbReference type="EMBL" id="PVU95876.1"/>
    </source>
</evidence>
<dbReference type="EMBL" id="MBFR01000045">
    <property type="protein sequence ID" value="PVU95876.1"/>
    <property type="molecule type" value="Genomic_DNA"/>
</dbReference>
<feature type="transmembrane region" description="Helical" evidence="7">
    <location>
        <begin position="75"/>
        <end position="99"/>
    </location>
</feature>
<evidence type="ECO:0000256" key="3">
    <source>
        <dbReference type="ARBA" id="ARBA00022692"/>
    </source>
</evidence>
<evidence type="ECO:0000256" key="7">
    <source>
        <dbReference type="RuleBase" id="RU363059"/>
    </source>
</evidence>
<dbReference type="GO" id="GO:0005789">
    <property type="term" value="C:endoplasmic reticulum membrane"/>
    <property type="evidence" value="ECO:0007669"/>
    <property type="project" value="UniProtKB-SubCell"/>
</dbReference>
<dbReference type="PANTHER" id="PTHR11009">
    <property type="entry name" value="DER1-LIKE PROTEIN, DERLIN"/>
    <property type="match status" value="1"/>
</dbReference>
<protein>
    <recommendedName>
        <fullName evidence="7">Derlin</fullName>
    </recommendedName>
</protein>
<dbReference type="Pfam" id="PF04511">
    <property type="entry name" value="DER1"/>
    <property type="match status" value="1"/>
</dbReference>
<dbReference type="Proteomes" id="UP000245383">
    <property type="component" value="Unassembled WGS sequence"/>
</dbReference>
<comment type="caution">
    <text evidence="7">Lacks conserved residue(s) required for the propagation of feature annotation.</text>
</comment>
<keyword evidence="4 7" id="KW-0256">Endoplasmic reticulum</keyword>
<keyword evidence="5 7" id="KW-1133">Transmembrane helix</keyword>
<comment type="subcellular location">
    <subcellularLocation>
        <location evidence="1 7">Endoplasmic reticulum membrane</location>
        <topology evidence="1 7">Multi-pass membrane protein</topology>
    </subcellularLocation>
</comment>
<dbReference type="AlphaFoldDB" id="A0A2T9YU98"/>
<dbReference type="GO" id="GO:0006950">
    <property type="term" value="P:response to stress"/>
    <property type="evidence" value="ECO:0007669"/>
    <property type="project" value="UniProtKB-ARBA"/>
</dbReference>
<proteinExistence type="inferred from homology"/>
<name>A0A2T9YU98_9FUNG</name>
<reference evidence="8 9" key="1">
    <citation type="journal article" date="2018" name="MBio">
        <title>Comparative Genomics Reveals the Core Gene Toolbox for the Fungus-Insect Symbiosis.</title>
        <authorList>
            <person name="Wang Y."/>
            <person name="Stata M."/>
            <person name="Wang W."/>
            <person name="Stajich J.E."/>
            <person name="White M.M."/>
            <person name="Moncalvo J.M."/>
        </authorList>
    </citation>
    <scope>NUCLEOTIDE SEQUENCE [LARGE SCALE GENOMIC DNA]</scope>
    <source>
        <strain evidence="8 9">SWE-8-4</strain>
    </source>
</reference>
<keyword evidence="6 7" id="KW-0472">Membrane</keyword>
<evidence type="ECO:0000313" key="9">
    <source>
        <dbReference type="Proteomes" id="UP000245383"/>
    </source>
</evidence>
<dbReference type="OrthoDB" id="1716531at2759"/>
<evidence type="ECO:0000256" key="4">
    <source>
        <dbReference type="ARBA" id="ARBA00022824"/>
    </source>
</evidence>
<gene>
    <name evidence="8" type="ORF">BB561_001550</name>
</gene>
<comment type="similarity">
    <text evidence="2 7">Belongs to the derlin family.</text>
</comment>
<accession>A0A2T9YU98</accession>